<dbReference type="Proteomes" id="UP000004097">
    <property type="component" value="Unassembled WGS sequence"/>
</dbReference>
<dbReference type="EMBL" id="AECQ01000013">
    <property type="protein sequence ID" value="EFW24650.1"/>
    <property type="molecule type" value="Genomic_DNA"/>
</dbReference>
<name>E7MMR6_9FIRM</name>
<dbReference type="eggNOG" id="ENOG502ZKM3">
    <property type="taxonomic scope" value="Bacteria"/>
</dbReference>
<evidence type="ECO:0000313" key="1">
    <source>
        <dbReference type="EMBL" id="EFW24650.1"/>
    </source>
</evidence>
<dbReference type="STRING" id="706433.HMPREF9430_00833"/>
<keyword evidence="2" id="KW-1185">Reference proteome</keyword>
<evidence type="ECO:0000313" key="2">
    <source>
        <dbReference type="Proteomes" id="UP000004097"/>
    </source>
</evidence>
<organism evidence="1 2">
    <name type="scientific">Solobacterium moorei F0204</name>
    <dbReference type="NCBI Taxonomy" id="706433"/>
    <lineage>
        <taxon>Bacteria</taxon>
        <taxon>Bacillati</taxon>
        <taxon>Bacillota</taxon>
        <taxon>Erysipelotrichia</taxon>
        <taxon>Erysipelotrichales</taxon>
        <taxon>Erysipelotrichaceae</taxon>
        <taxon>Solobacterium</taxon>
    </lineage>
</organism>
<proteinExistence type="predicted"/>
<comment type="caution">
    <text evidence="1">The sequence shown here is derived from an EMBL/GenBank/DDBJ whole genome shotgun (WGS) entry which is preliminary data.</text>
</comment>
<dbReference type="AlphaFoldDB" id="E7MMR6"/>
<protein>
    <submittedName>
        <fullName evidence="1">Uncharacterized protein</fullName>
    </submittedName>
</protein>
<accession>E7MMR6</accession>
<reference evidence="1 2" key="1">
    <citation type="submission" date="2010-08" db="EMBL/GenBank/DDBJ databases">
        <authorList>
            <person name="Weinstock G."/>
            <person name="Sodergren E."/>
            <person name="Clifton S."/>
            <person name="Fulton L."/>
            <person name="Fulton B."/>
            <person name="Courtney L."/>
            <person name="Fronick C."/>
            <person name="Harrison M."/>
            <person name="Strong C."/>
            <person name="Farmer C."/>
            <person name="Delahaunty K."/>
            <person name="Markovic C."/>
            <person name="Hall O."/>
            <person name="Minx P."/>
            <person name="Tomlinson C."/>
            <person name="Mitreva M."/>
            <person name="Hou S."/>
            <person name="Chen J."/>
            <person name="Wollam A."/>
            <person name="Pepin K.H."/>
            <person name="Johnson M."/>
            <person name="Bhonagiri V."/>
            <person name="Zhang X."/>
            <person name="Suruliraj S."/>
            <person name="Warren W."/>
            <person name="Chinwalla A."/>
            <person name="Mardis E.R."/>
            <person name="Wilson R.K."/>
        </authorList>
    </citation>
    <scope>NUCLEOTIDE SEQUENCE [LARGE SCALE GENOMIC DNA]</scope>
    <source>
        <strain evidence="1 2">F0204</strain>
    </source>
</reference>
<gene>
    <name evidence="1" type="ORF">HMPREF9430_00833</name>
</gene>
<dbReference type="HOGENOM" id="CLU_1034063_0_0_9"/>
<sequence>MRKHNFILILNQEDKTKMAKVRVSFKDGWIGDKDKFDLSDDFIKIMKFFVWTTPCNGTSSSEKKMSTRGWNSNVWKEGKLKDYIVTSADLQQNVNYAIARKLDDMSKLTSNIQINNNQKFREHNRVIMYNNGKENDIMQLFYYIRCALAHGRFHIYNDENDITYVMEAIGKYRSDYILKARIILKEKTLVDWVDTIISGPDDFTRRIQELKGTNSDLIKQFIINKPGLSRDKICKSLNIRITEARRIFNHLRDDGIIMYDSKARSWYVV</sequence>